<dbReference type="EMBL" id="AP023213">
    <property type="protein sequence ID" value="BCG47433.1"/>
    <property type="molecule type" value="Genomic_DNA"/>
</dbReference>
<comment type="function">
    <text evidence="7">Catalyzes the formation of phosphoribosylamine from phosphoribosylpyrophosphate (PRPP) and glutamine.</text>
</comment>
<dbReference type="HAMAP" id="MF_01931">
    <property type="entry name" value="PurF"/>
    <property type="match status" value="1"/>
</dbReference>
<feature type="binding site" evidence="7 11">
    <location>
        <position position="394"/>
    </location>
    <ligand>
        <name>[4Fe-4S] cluster</name>
        <dbReference type="ChEBI" id="CHEBI:49883"/>
    </ligand>
</feature>
<keyword evidence="7 10" id="KW-0460">Magnesium</keyword>
<dbReference type="Proteomes" id="UP000515472">
    <property type="component" value="Chromosome"/>
</dbReference>
<gene>
    <name evidence="7" type="primary">purF</name>
    <name evidence="13" type="ORF">GEOBRER4_n2265</name>
</gene>
<reference evidence="13 14" key="1">
    <citation type="submission" date="2020-06" db="EMBL/GenBank/DDBJ databases">
        <title>Interaction of electrochemicaly active bacteria, Geobacter bremensis R4 on different carbon anode.</title>
        <authorList>
            <person name="Meng L."/>
            <person name="Yoshida N."/>
        </authorList>
    </citation>
    <scope>NUCLEOTIDE SEQUENCE [LARGE SCALE GENOMIC DNA]</scope>
    <source>
        <strain evidence="13 14">R4</strain>
    </source>
</reference>
<comment type="cofactor">
    <cofactor evidence="7 11">
        <name>[4Fe-4S] cluster</name>
        <dbReference type="ChEBI" id="CHEBI:49883"/>
    </cofactor>
    <text evidence="7 11">Binds 1 [4Fe-4S] cluster per subunit.</text>
</comment>
<feature type="binding site" evidence="7 11">
    <location>
        <position position="448"/>
    </location>
    <ligand>
        <name>[4Fe-4S] cluster</name>
        <dbReference type="ChEBI" id="CHEBI:49883"/>
    </ligand>
</feature>
<evidence type="ECO:0000256" key="6">
    <source>
        <dbReference type="ARBA" id="ARBA00022962"/>
    </source>
</evidence>
<keyword evidence="7 11" id="KW-0408">Iron</keyword>
<evidence type="ECO:0000313" key="13">
    <source>
        <dbReference type="EMBL" id="BCG47433.1"/>
    </source>
</evidence>
<dbReference type="InterPro" id="IPR029057">
    <property type="entry name" value="PRTase-like"/>
</dbReference>
<keyword evidence="7" id="KW-0004">4Fe-4S</keyword>
<dbReference type="GO" id="GO:0006189">
    <property type="term" value="P:'de novo' IMP biosynthetic process"/>
    <property type="evidence" value="ECO:0007669"/>
    <property type="project" value="UniProtKB-UniRule"/>
</dbReference>
<dbReference type="InterPro" id="IPR017932">
    <property type="entry name" value="GATase_2_dom"/>
</dbReference>
<comment type="cofactor">
    <cofactor evidence="7 10">
        <name>Mg(2+)</name>
        <dbReference type="ChEBI" id="CHEBI:18420"/>
    </cofactor>
    <text evidence="7 10">Binds 1 Mg(2+) ion per subunit.</text>
</comment>
<accession>A0A6S6M0U0</accession>
<dbReference type="UniPathway" id="UPA00074">
    <property type="reaction ID" value="UER00124"/>
</dbReference>
<dbReference type="NCBIfam" id="TIGR01134">
    <property type="entry name" value="purF"/>
    <property type="match status" value="1"/>
</dbReference>
<evidence type="ECO:0000313" key="14">
    <source>
        <dbReference type="Proteomes" id="UP000515472"/>
    </source>
</evidence>
<feature type="binding site" evidence="7 11">
    <location>
        <position position="445"/>
    </location>
    <ligand>
        <name>[4Fe-4S] cluster</name>
        <dbReference type="ChEBI" id="CHEBI:49883"/>
    </ligand>
</feature>
<dbReference type="AlphaFoldDB" id="A0A6S6M0U0"/>
<dbReference type="Pfam" id="PF13537">
    <property type="entry name" value="GATase_7"/>
    <property type="match status" value="1"/>
</dbReference>
<evidence type="ECO:0000256" key="11">
    <source>
        <dbReference type="PIRSR" id="PIRSR000485-3"/>
    </source>
</evidence>
<dbReference type="PIRSF" id="PIRSF000485">
    <property type="entry name" value="Amd_phspho_trans"/>
    <property type="match status" value="1"/>
</dbReference>
<evidence type="ECO:0000259" key="12">
    <source>
        <dbReference type="PROSITE" id="PS51278"/>
    </source>
</evidence>
<dbReference type="InterPro" id="IPR035584">
    <property type="entry name" value="PurF_N"/>
</dbReference>
<organism evidence="13 14">
    <name type="scientific">Citrifermentans bremense</name>
    <dbReference type="NCBI Taxonomy" id="60035"/>
    <lineage>
        <taxon>Bacteria</taxon>
        <taxon>Pseudomonadati</taxon>
        <taxon>Thermodesulfobacteriota</taxon>
        <taxon>Desulfuromonadia</taxon>
        <taxon>Geobacterales</taxon>
        <taxon>Geobacteraceae</taxon>
        <taxon>Citrifermentans</taxon>
    </lineage>
</organism>
<dbReference type="CDD" id="cd06223">
    <property type="entry name" value="PRTases_typeI"/>
    <property type="match status" value="1"/>
</dbReference>
<evidence type="ECO:0000256" key="4">
    <source>
        <dbReference type="ARBA" id="ARBA00022679"/>
    </source>
</evidence>
<evidence type="ECO:0000256" key="3">
    <source>
        <dbReference type="ARBA" id="ARBA00022676"/>
    </source>
</evidence>
<feature type="binding site" evidence="7 10">
    <location>
        <position position="358"/>
    </location>
    <ligand>
        <name>Mg(2+)</name>
        <dbReference type="ChEBI" id="CHEBI:18420"/>
    </ligand>
</feature>
<dbReference type="Gene3D" id="3.40.50.2020">
    <property type="match status" value="1"/>
</dbReference>
<keyword evidence="7 10" id="KW-0479">Metal-binding</keyword>
<dbReference type="SUPFAM" id="SSF53271">
    <property type="entry name" value="PRTase-like"/>
    <property type="match status" value="1"/>
</dbReference>
<keyword evidence="7 11" id="KW-0411">Iron-sulfur</keyword>
<keyword evidence="14" id="KW-1185">Reference proteome</keyword>
<dbReference type="GO" id="GO:0009113">
    <property type="term" value="P:purine nucleobase biosynthetic process"/>
    <property type="evidence" value="ECO:0007669"/>
    <property type="project" value="UniProtKB-UniRule"/>
</dbReference>
<evidence type="ECO:0000256" key="8">
    <source>
        <dbReference type="PIRNR" id="PIRNR000485"/>
    </source>
</evidence>
<dbReference type="GO" id="GO:0000287">
    <property type="term" value="F:magnesium ion binding"/>
    <property type="evidence" value="ECO:0007669"/>
    <property type="project" value="UniProtKB-UniRule"/>
</dbReference>
<proteinExistence type="inferred from homology"/>
<protein>
    <recommendedName>
        <fullName evidence="7">Amidophosphoribosyltransferase</fullName>
        <shortName evidence="7">ATase</shortName>
        <ecNumber evidence="7">2.4.2.14</ecNumber>
    </recommendedName>
    <alternativeName>
        <fullName evidence="7">Glutamine phosphoribosylpyrophosphate amidotransferase</fullName>
        <shortName evidence="7">GPATase</shortName>
    </alternativeName>
</protein>
<evidence type="ECO:0000256" key="5">
    <source>
        <dbReference type="ARBA" id="ARBA00022755"/>
    </source>
</evidence>
<feature type="binding site" evidence="7 10">
    <location>
        <position position="357"/>
    </location>
    <ligand>
        <name>Mg(2+)</name>
        <dbReference type="ChEBI" id="CHEBI:18420"/>
    </ligand>
</feature>
<dbReference type="PROSITE" id="PS51278">
    <property type="entry name" value="GATASE_TYPE_2"/>
    <property type="match status" value="1"/>
</dbReference>
<dbReference type="EC" id="2.4.2.14" evidence="7"/>
<dbReference type="CDD" id="cd00715">
    <property type="entry name" value="GPATase_N"/>
    <property type="match status" value="1"/>
</dbReference>
<feature type="domain" description="Glutamine amidotransferase type-2" evidence="12">
    <location>
        <begin position="13"/>
        <end position="232"/>
    </location>
</feature>
<dbReference type="InterPro" id="IPR005854">
    <property type="entry name" value="PurF"/>
</dbReference>
<comment type="catalytic activity">
    <reaction evidence="7 8">
        <text>5-phospho-beta-D-ribosylamine + L-glutamate + diphosphate = 5-phospho-alpha-D-ribose 1-diphosphate + L-glutamine + H2O</text>
        <dbReference type="Rhea" id="RHEA:14905"/>
        <dbReference type="ChEBI" id="CHEBI:15377"/>
        <dbReference type="ChEBI" id="CHEBI:29985"/>
        <dbReference type="ChEBI" id="CHEBI:33019"/>
        <dbReference type="ChEBI" id="CHEBI:58017"/>
        <dbReference type="ChEBI" id="CHEBI:58359"/>
        <dbReference type="ChEBI" id="CHEBI:58681"/>
        <dbReference type="EC" id="2.4.2.14"/>
    </reaction>
</comment>
<evidence type="ECO:0000256" key="2">
    <source>
        <dbReference type="ARBA" id="ARBA00010138"/>
    </source>
</evidence>
<comment type="similarity">
    <text evidence="2 7 8">In the C-terminal section; belongs to the purine/pyrimidine phosphoribosyltransferase family.</text>
</comment>
<evidence type="ECO:0000256" key="7">
    <source>
        <dbReference type="HAMAP-Rule" id="MF_01931"/>
    </source>
</evidence>
<name>A0A6S6M0U0_9BACT</name>
<feature type="binding site" evidence="7 11">
    <location>
        <position position="248"/>
    </location>
    <ligand>
        <name>[4Fe-4S] cluster</name>
        <dbReference type="ChEBI" id="CHEBI:49883"/>
    </ligand>
</feature>
<feature type="active site" description="Nucleophile" evidence="7 9">
    <location>
        <position position="13"/>
    </location>
</feature>
<keyword evidence="4 7" id="KW-0808">Transferase</keyword>
<comment type="pathway">
    <text evidence="1 7 8">Purine metabolism; IMP biosynthesis via de novo pathway; N(1)-(5-phospho-D-ribosyl)glycinamide from 5-phospho-alpha-D-ribose 1-diphosphate: step 1/2.</text>
</comment>
<dbReference type="KEGG" id="gbn:GEOBRER4_21830"/>
<evidence type="ECO:0000256" key="9">
    <source>
        <dbReference type="PIRSR" id="PIRSR000485-1"/>
    </source>
</evidence>
<keyword evidence="5 7" id="KW-0658">Purine biosynthesis</keyword>
<evidence type="ECO:0000256" key="1">
    <source>
        <dbReference type="ARBA" id="ARBA00005209"/>
    </source>
</evidence>
<dbReference type="Gene3D" id="3.60.20.10">
    <property type="entry name" value="Glutamine Phosphoribosylpyrophosphate, subunit 1, domain 1"/>
    <property type="match status" value="1"/>
</dbReference>
<dbReference type="SUPFAM" id="SSF56235">
    <property type="entry name" value="N-terminal nucleophile aminohydrolases (Ntn hydrolases)"/>
    <property type="match status" value="1"/>
</dbReference>
<dbReference type="InterPro" id="IPR000836">
    <property type="entry name" value="PRTase_dom"/>
</dbReference>
<sequence>MEEMMMRRPEEECGIFGVFNHPEASNLTYLGLYALQHRGQESCGIVSSDGNNLHSHKSMGLVADVFGNQEIFKSLPGKAAIGHVRYSTTGSSVIKNVQPIMVDYSRGSIAVAHNGNIVNAQIIKDELEAYGSIFQTTMDTEIIVHLLATSKAISLQDRLTDALSRIQGAYCLLFLTETRMVAVRDPNGFRPLCLGRQGGSYVVASESCALDLIDAEFIREIAPGEMIVIDKNGMNSFFPFKKVDPTPCIFEFVYFARPDSHIFGRNVYQVRKEQGRQLAREHKVDADIVIPIPDSGVPAALGYAEESGIPFELGLIRNHYVGRTFIEPQQAIRHFGVKIKLNPVREVLKDKRVVVIDDSIVRGTTSRKIVKMIRNAGAREVHVRISSPPTSYPCYYGIDTPNRKELISSSHSLDEIRRYITADSLGYLSEEGLMSSVGAENAGFCTACFTGGYPVKFPRLLDQDEPQMGLFEKEIEK</sequence>
<dbReference type="InterPro" id="IPR029055">
    <property type="entry name" value="Ntn_hydrolases_N"/>
</dbReference>
<dbReference type="Pfam" id="PF00156">
    <property type="entry name" value="Pribosyltran"/>
    <property type="match status" value="1"/>
</dbReference>
<keyword evidence="6 7" id="KW-0315">Glutamine amidotransferase</keyword>
<evidence type="ECO:0000256" key="10">
    <source>
        <dbReference type="PIRSR" id="PIRSR000485-2"/>
    </source>
</evidence>
<dbReference type="PANTHER" id="PTHR11907">
    <property type="entry name" value="AMIDOPHOSPHORIBOSYLTRANSFERASE"/>
    <property type="match status" value="1"/>
</dbReference>
<dbReference type="GO" id="GO:0004044">
    <property type="term" value="F:amidophosphoribosyltransferase activity"/>
    <property type="evidence" value="ECO:0007669"/>
    <property type="project" value="UniProtKB-UniRule"/>
</dbReference>
<keyword evidence="3 7" id="KW-0328">Glycosyltransferase</keyword>
<feature type="binding site" evidence="7 10">
    <location>
        <position position="295"/>
    </location>
    <ligand>
        <name>Mg(2+)</name>
        <dbReference type="ChEBI" id="CHEBI:18420"/>
    </ligand>
</feature>
<dbReference type="GO" id="GO:0051539">
    <property type="term" value="F:4 iron, 4 sulfur cluster binding"/>
    <property type="evidence" value="ECO:0007669"/>
    <property type="project" value="UniProtKB-KW"/>
</dbReference>